<dbReference type="InterPro" id="IPR036938">
    <property type="entry name" value="PAP2/HPO_sf"/>
</dbReference>
<dbReference type="AlphaFoldDB" id="A0A2Z5MT16"/>
<accession>A0A2Z5MT16</accession>
<keyword evidence="1" id="KW-1133">Transmembrane helix</keyword>
<feature type="transmembrane region" description="Helical" evidence="1">
    <location>
        <begin position="96"/>
        <end position="114"/>
    </location>
</feature>
<feature type="transmembrane region" description="Helical" evidence="1">
    <location>
        <begin position="49"/>
        <end position="66"/>
    </location>
</feature>
<evidence type="ECO:0000313" key="4">
    <source>
        <dbReference type="Proteomes" id="UP000253104"/>
    </source>
</evidence>
<name>A0A2Z5MT16_BURPY</name>
<keyword evidence="1" id="KW-0812">Transmembrane</keyword>
<dbReference type="SUPFAM" id="SSF48317">
    <property type="entry name" value="Acid phosphatase/Vanadium-dependent haloperoxidase"/>
    <property type="match status" value="1"/>
</dbReference>
<gene>
    <name evidence="3" type="ORF">CUJ89_04965</name>
</gene>
<protein>
    <recommendedName>
        <fullName evidence="2">Inositolphosphotransferase Aur1/Ipt1 domain-containing protein</fullName>
    </recommendedName>
</protein>
<reference evidence="3 4" key="1">
    <citation type="journal article" date="2018" name="ISME J.">
        <title>Involvement of Burkholderiaceae and sulfurous volatiles in disease-suppressive soils.</title>
        <authorList>
            <person name="Carrion V.J."/>
            <person name="Cordovez V."/>
            <person name="Tyc O."/>
            <person name="Etalo D.W."/>
            <person name="de Bruijn I."/>
            <person name="de Jager V.C."/>
            <person name="Medema M.H."/>
            <person name="Eberl L."/>
            <person name="Raaijmakers J.M."/>
        </authorList>
    </citation>
    <scope>NUCLEOTIDE SEQUENCE [LARGE SCALE GENOMIC DNA]</scope>
    <source>
        <strain evidence="4">mHSR5</strain>
    </source>
</reference>
<dbReference type="Pfam" id="PF14378">
    <property type="entry name" value="PAP2_3"/>
    <property type="match status" value="1"/>
</dbReference>
<dbReference type="EMBL" id="CP024902">
    <property type="protein sequence ID" value="AXF19924.1"/>
    <property type="molecule type" value="Genomic_DNA"/>
</dbReference>
<evidence type="ECO:0000259" key="2">
    <source>
        <dbReference type="Pfam" id="PF14378"/>
    </source>
</evidence>
<dbReference type="GO" id="GO:0016020">
    <property type="term" value="C:membrane"/>
    <property type="evidence" value="ECO:0007669"/>
    <property type="project" value="UniProtKB-SubCell"/>
</dbReference>
<dbReference type="Proteomes" id="UP000253104">
    <property type="component" value="Chromosome mHSR5_A"/>
</dbReference>
<feature type="domain" description="Inositolphosphotransferase Aur1/Ipt1" evidence="2">
    <location>
        <begin position="27"/>
        <end position="111"/>
    </location>
</feature>
<proteinExistence type="predicted"/>
<sequence>MKGFFVLGLRRDVGHCAVITDPHTALTVSHYDLLSSGQLGQFNLSESQGLVSLPSFHVMLALLLVYAVRHVRYVFPAVVVLNVGMILSTPTQGSHYLADVIAGIVFGVQSIVVVRRWMTDPNAAATAGPRATRPT</sequence>
<keyword evidence="1" id="KW-0472">Membrane</keyword>
<feature type="transmembrane region" description="Helical" evidence="1">
    <location>
        <begin position="73"/>
        <end position="90"/>
    </location>
</feature>
<dbReference type="OrthoDB" id="8967289at2"/>
<organism evidence="3 4">
    <name type="scientific">Burkholderia pyrrocinia</name>
    <name type="common">Pseudomonas pyrrocinia</name>
    <dbReference type="NCBI Taxonomy" id="60550"/>
    <lineage>
        <taxon>Bacteria</taxon>
        <taxon>Pseudomonadati</taxon>
        <taxon>Pseudomonadota</taxon>
        <taxon>Betaproteobacteria</taxon>
        <taxon>Burkholderiales</taxon>
        <taxon>Burkholderiaceae</taxon>
        <taxon>Burkholderia</taxon>
        <taxon>Burkholderia cepacia complex</taxon>
    </lineage>
</organism>
<dbReference type="InterPro" id="IPR026841">
    <property type="entry name" value="Aur1/Ipt1"/>
</dbReference>
<evidence type="ECO:0000313" key="3">
    <source>
        <dbReference type="EMBL" id="AXF19924.1"/>
    </source>
</evidence>
<evidence type="ECO:0000256" key="1">
    <source>
        <dbReference type="SAM" id="Phobius"/>
    </source>
</evidence>
<dbReference type="Gene3D" id="1.20.144.10">
    <property type="entry name" value="Phosphatidic acid phosphatase type 2/haloperoxidase"/>
    <property type="match status" value="1"/>
</dbReference>